<dbReference type="Pfam" id="PF01380">
    <property type="entry name" value="SIS"/>
    <property type="match status" value="1"/>
</dbReference>
<dbReference type="InterPro" id="IPR047640">
    <property type="entry name" value="RpiR-like"/>
</dbReference>
<dbReference type="PROSITE" id="PS51071">
    <property type="entry name" value="HTH_RPIR"/>
    <property type="match status" value="1"/>
</dbReference>
<dbReference type="AlphaFoldDB" id="A0A8J2ZZB6"/>
<evidence type="ECO:0000259" key="4">
    <source>
        <dbReference type="PROSITE" id="PS51071"/>
    </source>
</evidence>
<evidence type="ECO:0000313" key="7">
    <source>
        <dbReference type="Proteomes" id="UP000656813"/>
    </source>
</evidence>
<dbReference type="GO" id="GO:1901135">
    <property type="term" value="P:carbohydrate derivative metabolic process"/>
    <property type="evidence" value="ECO:0007669"/>
    <property type="project" value="InterPro"/>
</dbReference>
<dbReference type="PANTHER" id="PTHR30514:SF9">
    <property type="entry name" value="TRANSCRIPTIONAL REGULATOR"/>
    <property type="match status" value="1"/>
</dbReference>
<dbReference type="GO" id="GO:0003677">
    <property type="term" value="F:DNA binding"/>
    <property type="evidence" value="ECO:0007669"/>
    <property type="project" value="UniProtKB-KW"/>
</dbReference>
<dbReference type="CDD" id="cd05013">
    <property type="entry name" value="SIS_RpiR"/>
    <property type="match status" value="1"/>
</dbReference>
<dbReference type="InterPro" id="IPR000281">
    <property type="entry name" value="HTH_RpiR"/>
</dbReference>
<dbReference type="InterPro" id="IPR001347">
    <property type="entry name" value="SIS_dom"/>
</dbReference>
<dbReference type="EMBL" id="BMFV01000037">
    <property type="protein sequence ID" value="GGH87201.1"/>
    <property type="molecule type" value="Genomic_DNA"/>
</dbReference>
<sequence>MKNENHSGNIIALIRSIYPSLTKAEKKVADVVLVEEKNIIYNSLTDLAEKSNVGDTSVLRFCRHIGYKGFQEFKLALAQELETPSEVDSSDRVPLQIMKKNIQTLEETTSLMNENVLNEVVELFLSASKIVFFGVGSSGLTAEFANFRFARTGLPVEVITDSHLGMIRATLLTENDLAVIISVSGSTVDIVEIAKRANESSAKVICMTSHIKSPATRYADIVLLSASRETPTEGSAFSSAISQLHVLDVLFIELLNKLGDKGIEMIRLTAKATSRKLY</sequence>
<evidence type="ECO:0000256" key="3">
    <source>
        <dbReference type="ARBA" id="ARBA00023163"/>
    </source>
</evidence>
<dbReference type="InterPro" id="IPR046348">
    <property type="entry name" value="SIS_dom_sf"/>
</dbReference>
<keyword evidence="7" id="KW-1185">Reference proteome</keyword>
<evidence type="ECO:0000313" key="6">
    <source>
        <dbReference type="EMBL" id="GGH87201.1"/>
    </source>
</evidence>
<feature type="domain" description="HTH rpiR-type" evidence="4">
    <location>
        <begin position="8"/>
        <end position="84"/>
    </location>
</feature>
<dbReference type="PANTHER" id="PTHR30514">
    <property type="entry name" value="GLUCOKINASE"/>
    <property type="match status" value="1"/>
</dbReference>
<reference evidence="6" key="2">
    <citation type="submission" date="2020-09" db="EMBL/GenBank/DDBJ databases">
        <authorList>
            <person name="Sun Q."/>
            <person name="Zhou Y."/>
        </authorList>
    </citation>
    <scope>NUCLEOTIDE SEQUENCE</scope>
    <source>
        <strain evidence="6">CGMCC 1.12777</strain>
    </source>
</reference>
<dbReference type="InterPro" id="IPR035472">
    <property type="entry name" value="RpiR-like_SIS"/>
</dbReference>
<gene>
    <name evidence="6" type="ORF">GCM10007096_36670</name>
</gene>
<dbReference type="InterPro" id="IPR009057">
    <property type="entry name" value="Homeodomain-like_sf"/>
</dbReference>
<organism evidence="6 7">
    <name type="scientific">Pullulanibacillus pueri</name>
    <dbReference type="NCBI Taxonomy" id="1437324"/>
    <lineage>
        <taxon>Bacteria</taxon>
        <taxon>Bacillati</taxon>
        <taxon>Bacillota</taxon>
        <taxon>Bacilli</taxon>
        <taxon>Bacillales</taxon>
        <taxon>Sporolactobacillaceae</taxon>
        <taxon>Pullulanibacillus</taxon>
    </lineage>
</organism>
<accession>A0A8J2ZZB6</accession>
<keyword evidence="1" id="KW-0805">Transcription regulation</keyword>
<feature type="domain" description="SIS" evidence="5">
    <location>
        <begin position="120"/>
        <end position="260"/>
    </location>
</feature>
<keyword evidence="3" id="KW-0804">Transcription</keyword>
<dbReference type="Gene3D" id="3.40.50.10490">
    <property type="entry name" value="Glucose-6-phosphate isomerase like protein, domain 1"/>
    <property type="match status" value="1"/>
</dbReference>
<name>A0A8J2ZZB6_9BACL</name>
<dbReference type="SUPFAM" id="SSF53697">
    <property type="entry name" value="SIS domain"/>
    <property type="match status" value="1"/>
</dbReference>
<reference evidence="6" key="1">
    <citation type="journal article" date="2014" name="Int. J. Syst. Evol. Microbiol.">
        <title>Complete genome sequence of Corynebacterium casei LMG S-19264T (=DSM 44701T), isolated from a smear-ripened cheese.</title>
        <authorList>
            <consortium name="US DOE Joint Genome Institute (JGI-PGF)"/>
            <person name="Walter F."/>
            <person name="Albersmeier A."/>
            <person name="Kalinowski J."/>
            <person name="Ruckert C."/>
        </authorList>
    </citation>
    <scope>NUCLEOTIDE SEQUENCE</scope>
    <source>
        <strain evidence="6">CGMCC 1.12777</strain>
    </source>
</reference>
<keyword evidence="2" id="KW-0238">DNA-binding</keyword>
<evidence type="ECO:0000259" key="5">
    <source>
        <dbReference type="PROSITE" id="PS51464"/>
    </source>
</evidence>
<dbReference type="SUPFAM" id="SSF46689">
    <property type="entry name" value="Homeodomain-like"/>
    <property type="match status" value="1"/>
</dbReference>
<comment type="caution">
    <text evidence="6">The sequence shown here is derived from an EMBL/GenBank/DDBJ whole genome shotgun (WGS) entry which is preliminary data.</text>
</comment>
<dbReference type="GO" id="GO:0003700">
    <property type="term" value="F:DNA-binding transcription factor activity"/>
    <property type="evidence" value="ECO:0007669"/>
    <property type="project" value="InterPro"/>
</dbReference>
<evidence type="ECO:0000256" key="2">
    <source>
        <dbReference type="ARBA" id="ARBA00023125"/>
    </source>
</evidence>
<evidence type="ECO:0000256" key="1">
    <source>
        <dbReference type="ARBA" id="ARBA00023015"/>
    </source>
</evidence>
<dbReference type="Proteomes" id="UP000656813">
    <property type="component" value="Unassembled WGS sequence"/>
</dbReference>
<dbReference type="PROSITE" id="PS51464">
    <property type="entry name" value="SIS"/>
    <property type="match status" value="1"/>
</dbReference>
<dbReference type="GO" id="GO:0097367">
    <property type="term" value="F:carbohydrate derivative binding"/>
    <property type="evidence" value="ECO:0007669"/>
    <property type="project" value="InterPro"/>
</dbReference>
<dbReference type="PROSITE" id="PS00356">
    <property type="entry name" value="HTH_LACI_1"/>
    <property type="match status" value="1"/>
</dbReference>
<dbReference type="Pfam" id="PF01418">
    <property type="entry name" value="HTH_6"/>
    <property type="match status" value="1"/>
</dbReference>
<proteinExistence type="predicted"/>
<protein>
    <submittedName>
        <fullName evidence="6">RpiR family transcriptional regulator</fullName>
    </submittedName>
</protein>
<dbReference type="InterPro" id="IPR036388">
    <property type="entry name" value="WH-like_DNA-bd_sf"/>
</dbReference>
<dbReference type="Gene3D" id="1.10.10.10">
    <property type="entry name" value="Winged helix-like DNA-binding domain superfamily/Winged helix DNA-binding domain"/>
    <property type="match status" value="1"/>
</dbReference>